<dbReference type="EMBL" id="KN042469">
    <property type="protein sequence ID" value="KFH61706.1"/>
    <property type="molecule type" value="Genomic_DNA"/>
</dbReference>
<accession>A0A086TIC9</accession>
<feature type="region of interest" description="Disordered" evidence="1">
    <location>
        <begin position="1"/>
        <end position="169"/>
    </location>
</feature>
<protein>
    <submittedName>
        <fullName evidence="2">Uncharacterized protein</fullName>
    </submittedName>
</protein>
<evidence type="ECO:0000313" key="2">
    <source>
        <dbReference type="EMBL" id="KFH61706.1"/>
    </source>
</evidence>
<gene>
    <name evidence="2" type="ORF">MVEG_12456</name>
</gene>
<sequence length="206" mass="22357">MTRSHAKKAASPKNHPEPRSNSIKPSTVSIHHGQGAPVSNTSQPLLTKLASDAHDAFGSNDSISDHNKRGIARSVASHKSPSLSTSSISKRKGVIDAHRQDYHRSRPKELSTTSSSQSLRKEHKDYPRLGSTTRAPVPAISRLPSTEDLYPFQPTSTHSSGTPTCHYRDQEPRLEQPQPWIGGNILSVTSLDAIATKSRVTSMAQG</sequence>
<evidence type="ECO:0000313" key="3">
    <source>
        <dbReference type="Proteomes" id="UP000243308"/>
    </source>
</evidence>
<name>A0A086TIC9_9FUNG</name>
<feature type="non-terminal residue" evidence="2">
    <location>
        <position position="206"/>
    </location>
</feature>
<feature type="compositionally biased region" description="Polar residues" evidence="1">
    <location>
        <begin position="153"/>
        <end position="163"/>
    </location>
</feature>
<evidence type="ECO:0000256" key="1">
    <source>
        <dbReference type="SAM" id="MobiDB-lite"/>
    </source>
</evidence>
<proteinExistence type="predicted"/>
<feature type="compositionally biased region" description="Basic and acidic residues" evidence="1">
    <location>
        <begin position="93"/>
        <end position="109"/>
    </location>
</feature>
<dbReference type="AlphaFoldDB" id="A0A086TIC9"/>
<feature type="compositionally biased region" description="Low complexity" evidence="1">
    <location>
        <begin position="77"/>
        <end position="88"/>
    </location>
</feature>
<reference evidence="2 3" key="1">
    <citation type="submission" date="2011-02" db="EMBL/GenBank/DDBJ databases">
        <title>The Genome Sequence of Mortierella verticillata NRRL 6337.</title>
        <authorList>
            <consortium name="The Broad Institute Genome Sequencing Platform"/>
            <person name="Russ C."/>
            <person name="Cuomo C."/>
            <person name="Burger G."/>
            <person name="Gray M.W."/>
            <person name="Holland P.W.H."/>
            <person name="King N."/>
            <person name="Lang F.B.F."/>
            <person name="Roger A.J."/>
            <person name="Ruiz-Trillo I."/>
            <person name="Young S.K."/>
            <person name="Zeng Q."/>
            <person name="Gargeya S."/>
            <person name="Alvarado L."/>
            <person name="Berlin A."/>
            <person name="Chapman S.B."/>
            <person name="Chen Z."/>
            <person name="Freedman E."/>
            <person name="Gellesch M."/>
            <person name="Goldberg J."/>
            <person name="Griggs A."/>
            <person name="Gujja S."/>
            <person name="Heilman E."/>
            <person name="Heiman D."/>
            <person name="Howarth C."/>
            <person name="Mehta T."/>
            <person name="Neiman D."/>
            <person name="Pearson M."/>
            <person name="Roberts A."/>
            <person name="Saif S."/>
            <person name="Shea T."/>
            <person name="Shenoy N."/>
            <person name="Sisk P."/>
            <person name="Stolte C."/>
            <person name="Sykes S."/>
            <person name="White J."/>
            <person name="Yandava C."/>
            <person name="Haas B."/>
            <person name="Nusbaum C."/>
            <person name="Birren B."/>
        </authorList>
    </citation>
    <scope>NUCLEOTIDE SEQUENCE [LARGE SCALE GENOMIC DNA]</scope>
    <source>
        <strain evidence="2 3">NRRL 6337</strain>
    </source>
</reference>
<keyword evidence="3" id="KW-1185">Reference proteome</keyword>
<dbReference type="Proteomes" id="UP000243308">
    <property type="component" value="Unassembled WGS sequence"/>
</dbReference>
<feature type="compositionally biased region" description="Polar residues" evidence="1">
    <location>
        <begin position="19"/>
        <end position="29"/>
    </location>
</feature>
<feature type="compositionally biased region" description="Basic residues" evidence="1">
    <location>
        <begin position="1"/>
        <end position="10"/>
    </location>
</feature>
<organism evidence="2 3">
    <name type="scientific">Podila verticillata NRRL 6337</name>
    <dbReference type="NCBI Taxonomy" id="1069443"/>
    <lineage>
        <taxon>Eukaryota</taxon>
        <taxon>Fungi</taxon>
        <taxon>Fungi incertae sedis</taxon>
        <taxon>Mucoromycota</taxon>
        <taxon>Mortierellomycotina</taxon>
        <taxon>Mortierellomycetes</taxon>
        <taxon>Mortierellales</taxon>
        <taxon>Mortierellaceae</taxon>
        <taxon>Podila</taxon>
    </lineage>
</organism>